<sequence>MKTTFLIIGLLIGGLLGFGLTKYFNSNNSKELKVISSKNTVANWNWADSLESVKNAPSSHKIVYEDSKVRVLQVILQPKTVEPIHTHQFKSIMWFTKATPMTYYQYNLSKSGKYEITDSIKIGLMPAEVLNHGEIVEPEKPHAVKNTGSETGIAYRIEFKKDF</sequence>
<protein>
    <recommendedName>
        <fullName evidence="3">Cupin domain-containing protein</fullName>
    </recommendedName>
</protein>
<dbReference type="Gene3D" id="2.60.120.10">
    <property type="entry name" value="Jelly Rolls"/>
    <property type="match status" value="1"/>
</dbReference>
<dbReference type="RefSeq" id="WP_378961151.1">
    <property type="nucleotide sequence ID" value="NZ_JBHRXC010000001.1"/>
</dbReference>
<dbReference type="EMBL" id="JBHSBY010000121">
    <property type="protein sequence ID" value="MFC4197574.1"/>
    <property type="molecule type" value="Genomic_DNA"/>
</dbReference>
<evidence type="ECO:0000313" key="1">
    <source>
        <dbReference type="EMBL" id="MFC4197574.1"/>
    </source>
</evidence>
<name>A0ABV8NPE5_9SPHI</name>
<proteinExistence type="predicted"/>
<organism evidence="1 2">
    <name type="scientific">Pedobacter jamesrossensis</name>
    <dbReference type="NCBI Taxonomy" id="1908238"/>
    <lineage>
        <taxon>Bacteria</taxon>
        <taxon>Pseudomonadati</taxon>
        <taxon>Bacteroidota</taxon>
        <taxon>Sphingobacteriia</taxon>
        <taxon>Sphingobacteriales</taxon>
        <taxon>Sphingobacteriaceae</taxon>
        <taxon>Pedobacter</taxon>
    </lineage>
</organism>
<keyword evidence="2" id="KW-1185">Reference proteome</keyword>
<accession>A0ABV8NPE5</accession>
<evidence type="ECO:0000313" key="2">
    <source>
        <dbReference type="Proteomes" id="UP001595792"/>
    </source>
</evidence>
<evidence type="ECO:0008006" key="3">
    <source>
        <dbReference type="Google" id="ProtNLM"/>
    </source>
</evidence>
<comment type="caution">
    <text evidence="1">The sequence shown here is derived from an EMBL/GenBank/DDBJ whole genome shotgun (WGS) entry which is preliminary data.</text>
</comment>
<dbReference type="Proteomes" id="UP001595792">
    <property type="component" value="Unassembled WGS sequence"/>
</dbReference>
<gene>
    <name evidence="1" type="ORF">ACFOUY_12795</name>
</gene>
<reference evidence="2" key="1">
    <citation type="journal article" date="2019" name="Int. J. Syst. Evol. Microbiol.">
        <title>The Global Catalogue of Microorganisms (GCM) 10K type strain sequencing project: providing services to taxonomists for standard genome sequencing and annotation.</title>
        <authorList>
            <consortium name="The Broad Institute Genomics Platform"/>
            <consortium name="The Broad Institute Genome Sequencing Center for Infectious Disease"/>
            <person name="Wu L."/>
            <person name="Ma J."/>
        </authorList>
    </citation>
    <scope>NUCLEOTIDE SEQUENCE [LARGE SCALE GENOMIC DNA]</scope>
    <source>
        <strain evidence="2">CCM 8689</strain>
    </source>
</reference>
<dbReference type="InterPro" id="IPR014710">
    <property type="entry name" value="RmlC-like_jellyroll"/>
</dbReference>